<evidence type="ECO:0000313" key="2">
    <source>
        <dbReference type="EMBL" id="VFK53343.1"/>
    </source>
</evidence>
<organism evidence="2">
    <name type="scientific">Candidatus Kentrum sp. TUN</name>
    <dbReference type="NCBI Taxonomy" id="2126343"/>
    <lineage>
        <taxon>Bacteria</taxon>
        <taxon>Pseudomonadati</taxon>
        <taxon>Pseudomonadota</taxon>
        <taxon>Gammaproteobacteria</taxon>
        <taxon>Candidatus Kentrum</taxon>
    </lineage>
</organism>
<proteinExistence type="predicted"/>
<accession>A0A450ZHP3</accession>
<dbReference type="AlphaFoldDB" id="A0A450ZHP3"/>
<sequence length="148" mass="17329">MPDSTNPPGFIDTFLDEMGQCIRESTKDVIEEKTEDLIEGIAEKEFKPSLRFFDALGNYNRALDKSENAGENIDAFERALFQFLFYRKSSIRVLIISPKVWNTLSGRSRTFSRDQRINWKTTLRKSRNVWKENGNRKPSQGSWRKWGE</sequence>
<dbReference type="EMBL" id="CAADFY010000013">
    <property type="protein sequence ID" value="VFK52750.1"/>
    <property type="molecule type" value="Genomic_DNA"/>
</dbReference>
<dbReference type="EMBL" id="CAADFV010000015">
    <property type="protein sequence ID" value="VFK53343.1"/>
    <property type="molecule type" value="Genomic_DNA"/>
</dbReference>
<evidence type="ECO:0000313" key="1">
    <source>
        <dbReference type="EMBL" id="VFK52750.1"/>
    </source>
</evidence>
<reference evidence="2" key="1">
    <citation type="submission" date="2019-02" db="EMBL/GenBank/DDBJ databases">
        <authorList>
            <person name="Gruber-Vodicka R. H."/>
            <person name="Seah K. B. B."/>
        </authorList>
    </citation>
    <scope>NUCLEOTIDE SEQUENCE</scope>
    <source>
        <strain evidence="2">BECK_BY2</strain>
        <strain evidence="1">BECK_BY3</strain>
    </source>
</reference>
<name>A0A450ZHP3_9GAMM</name>
<protein>
    <submittedName>
        <fullName evidence="2">Uncharacterized protein</fullName>
    </submittedName>
</protein>
<gene>
    <name evidence="2" type="ORF">BECKTUN1418E_GA0071001_101510</name>
    <name evidence="1" type="ORF">BECKTUN1418F_GA0071002_101310</name>
</gene>